<dbReference type="Gene3D" id="1.20.1740.10">
    <property type="entry name" value="Amino acid/polyamine transporter I"/>
    <property type="match status" value="1"/>
</dbReference>
<feature type="transmembrane region" description="Helical" evidence="6">
    <location>
        <begin position="70"/>
        <end position="97"/>
    </location>
</feature>
<keyword evidence="5 6" id="KW-0472">Membrane</keyword>
<dbReference type="PANTHER" id="PTHR42770">
    <property type="entry name" value="AMINO ACID TRANSPORTER-RELATED"/>
    <property type="match status" value="1"/>
</dbReference>
<feature type="transmembrane region" description="Helical" evidence="6">
    <location>
        <begin position="222"/>
        <end position="242"/>
    </location>
</feature>
<evidence type="ECO:0000256" key="3">
    <source>
        <dbReference type="ARBA" id="ARBA00022692"/>
    </source>
</evidence>
<feature type="transmembrane region" description="Helical" evidence="6">
    <location>
        <begin position="362"/>
        <end position="387"/>
    </location>
</feature>
<evidence type="ECO:0000313" key="8">
    <source>
        <dbReference type="Proteomes" id="UP000000374"/>
    </source>
</evidence>
<feature type="transmembrane region" description="Helical" evidence="6">
    <location>
        <begin position="138"/>
        <end position="162"/>
    </location>
</feature>
<dbReference type="KEGG" id="vei:Veis_0667"/>
<evidence type="ECO:0000256" key="2">
    <source>
        <dbReference type="ARBA" id="ARBA00022475"/>
    </source>
</evidence>
<dbReference type="EMBL" id="CP000542">
    <property type="protein sequence ID" value="ABM56450.1"/>
    <property type="molecule type" value="Genomic_DNA"/>
</dbReference>
<keyword evidence="4 6" id="KW-1133">Transmembrane helix</keyword>
<protein>
    <submittedName>
        <fullName evidence="7">Amino acid permease-associated region</fullName>
    </submittedName>
</protein>
<feature type="transmembrane region" description="Helical" evidence="6">
    <location>
        <begin position="182"/>
        <end position="202"/>
    </location>
</feature>
<sequence>MTMATAAPITAMVGNVPIAVGFGNGANAPAGYMVATVLLTLFSVGYVEMAKHITSTGAFYGFISHGLGRVVGLASGVAVTWTYMIFEAALVGIFAFFCADLLGSLLGLRVDWIFLAALMLLVNGILCHFDIELTSRVLGIALVLEIAMLLLMAVAVLFHGGGAQGMSWESINPVNAFKAAEGIPKATAGIGLFFAFWSWVGFESSAMYGEESRNPKKIIPQATMISVIGIGALYTFVSWMAIAGTGAAESVRLAQNPATGSEIFFTPTRVLLGDWAVIVFKILLISGSFACGMAFHNCAARYSFALGREKLFAVFGSTVGRSHEIHGSPYIASFVQTLFASTLVLVFWLMGKDPYADLYAVLAILGTMAIMIVQTLCAFSVIAYFHFGGNESRRHAHWFKTFVAPLIGGVGMIYVTHLLWINKEFAAGDSATSLLFRLIPWLVAASFLTGACIALYFKYFDKDKYDIIGRIVLK</sequence>
<name>A1WFP3_VEREI</name>
<dbReference type="Proteomes" id="UP000000374">
    <property type="component" value="Chromosome"/>
</dbReference>
<dbReference type="STRING" id="391735.Veis_0667"/>
<evidence type="ECO:0000313" key="7">
    <source>
        <dbReference type="EMBL" id="ABM56450.1"/>
    </source>
</evidence>
<evidence type="ECO:0000256" key="5">
    <source>
        <dbReference type="ARBA" id="ARBA00023136"/>
    </source>
</evidence>
<feature type="transmembrane region" description="Helical" evidence="6">
    <location>
        <begin position="434"/>
        <end position="457"/>
    </location>
</feature>
<evidence type="ECO:0000256" key="6">
    <source>
        <dbReference type="SAM" id="Phobius"/>
    </source>
</evidence>
<keyword evidence="8" id="KW-1185">Reference proteome</keyword>
<dbReference type="AlphaFoldDB" id="A1WFP3"/>
<evidence type="ECO:0000256" key="1">
    <source>
        <dbReference type="ARBA" id="ARBA00004651"/>
    </source>
</evidence>
<dbReference type="GO" id="GO:0005886">
    <property type="term" value="C:plasma membrane"/>
    <property type="evidence" value="ECO:0007669"/>
    <property type="project" value="UniProtKB-SubCell"/>
</dbReference>
<feature type="transmembrane region" description="Helical" evidence="6">
    <location>
        <begin position="399"/>
        <end position="422"/>
    </location>
</feature>
<dbReference type="HOGENOM" id="CLU_007946_20_1_4"/>
<dbReference type="InterPro" id="IPR002293">
    <property type="entry name" value="AA/rel_permease1"/>
</dbReference>
<reference evidence="8" key="1">
    <citation type="submission" date="2006-12" db="EMBL/GenBank/DDBJ databases">
        <title>Complete sequence of chromosome 1 of Verminephrobacter eiseniae EF01-2.</title>
        <authorList>
            <person name="Copeland A."/>
            <person name="Lucas S."/>
            <person name="Lapidus A."/>
            <person name="Barry K."/>
            <person name="Detter J.C."/>
            <person name="Glavina del Rio T."/>
            <person name="Dalin E."/>
            <person name="Tice H."/>
            <person name="Pitluck S."/>
            <person name="Chertkov O."/>
            <person name="Brettin T."/>
            <person name="Bruce D."/>
            <person name="Han C."/>
            <person name="Tapia R."/>
            <person name="Gilna P."/>
            <person name="Schmutz J."/>
            <person name="Larimer F."/>
            <person name="Land M."/>
            <person name="Hauser L."/>
            <person name="Kyrpides N."/>
            <person name="Kim E."/>
            <person name="Stahl D."/>
            <person name="Richardson P."/>
        </authorList>
    </citation>
    <scope>NUCLEOTIDE SEQUENCE [LARGE SCALE GENOMIC DNA]</scope>
    <source>
        <strain evidence="8">EF01-2</strain>
    </source>
</reference>
<gene>
    <name evidence="7" type="ordered locus">Veis_0667</name>
</gene>
<dbReference type="Pfam" id="PF13520">
    <property type="entry name" value="AA_permease_2"/>
    <property type="match status" value="1"/>
</dbReference>
<comment type="subcellular location">
    <subcellularLocation>
        <location evidence="1">Cell membrane</location>
        <topology evidence="1">Multi-pass membrane protein</topology>
    </subcellularLocation>
</comment>
<feature type="transmembrane region" description="Helical" evidence="6">
    <location>
        <begin position="330"/>
        <end position="350"/>
    </location>
</feature>
<dbReference type="PANTHER" id="PTHR42770:SF16">
    <property type="entry name" value="AMINO ACID PERMEASE"/>
    <property type="match status" value="1"/>
</dbReference>
<dbReference type="eggNOG" id="COG0531">
    <property type="taxonomic scope" value="Bacteria"/>
</dbReference>
<accession>A1WFP3</accession>
<dbReference type="InterPro" id="IPR050367">
    <property type="entry name" value="APC_superfamily"/>
</dbReference>
<keyword evidence="2" id="KW-1003">Cell membrane</keyword>
<evidence type="ECO:0000256" key="4">
    <source>
        <dbReference type="ARBA" id="ARBA00022989"/>
    </source>
</evidence>
<dbReference type="PIRSF" id="PIRSF006060">
    <property type="entry name" value="AA_transporter"/>
    <property type="match status" value="1"/>
</dbReference>
<dbReference type="GO" id="GO:0022857">
    <property type="term" value="F:transmembrane transporter activity"/>
    <property type="evidence" value="ECO:0007669"/>
    <property type="project" value="InterPro"/>
</dbReference>
<organism evidence="7 8">
    <name type="scientific">Verminephrobacter eiseniae (strain EF01-2)</name>
    <dbReference type="NCBI Taxonomy" id="391735"/>
    <lineage>
        <taxon>Bacteria</taxon>
        <taxon>Pseudomonadati</taxon>
        <taxon>Pseudomonadota</taxon>
        <taxon>Betaproteobacteria</taxon>
        <taxon>Burkholderiales</taxon>
        <taxon>Comamonadaceae</taxon>
        <taxon>Verminephrobacter</taxon>
    </lineage>
</organism>
<proteinExistence type="predicted"/>
<feature type="transmembrane region" description="Helical" evidence="6">
    <location>
        <begin position="275"/>
        <end position="295"/>
    </location>
</feature>
<feature type="transmembrane region" description="Helical" evidence="6">
    <location>
        <begin position="112"/>
        <end position="131"/>
    </location>
</feature>
<feature type="transmembrane region" description="Helical" evidence="6">
    <location>
        <begin position="31"/>
        <end position="49"/>
    </location>
</feature>
<keyword evidence="3 6" id="KW-0812">Transmembrane</keyword>